<dbReference type="Proteomes" id="UP000233440">
    <property type="component" value="Unassembled WGS sequence"/>
</dbReference>
<dbReference type="EMBL" id="PIQO01000003">
    <property type="protein sequence ID" value="PKR86094.1"/>
    <property type="molecule type" value="Genomic_DNA"/>
</dbReference>
<protein>
    <submittedName>
        <fullName evidence="1">Uncharacterized protein</fullName>
    </submittedName>
</protein>
<keyword evidence="2" id="KW-1185">Reference proteome</keyword>
<accession>A0A2N3LNI5</accession>
<proteinExistence type="predicted"/>
<gene>
    <name evidence="1" type="ORF">CWO92_06905</name>
</gene>
<name>A0A2N3LNI5_9BACI</name>
<evidence type="ECO:0000313" key="1">
    <source>
        <dbReference type="EMBL" id="PKR86094.1"/>
    </source>
</evidence>
<dbReference type="AlphaFoldDB" id="A0A2N3LNI5"/>
<dbReference type="OrthoDB" id="2974196at2"/>
<evidence type="ECO:0000313" key="2">
    <source>
        <dbReference type="Proteomes" id="UP000233440"/>
    </source>
</evidence>
<dbReference type="RefSeq" id="WP_101353463.1">
    <property type="nucleotide sequence ID" value="NZ_PIQO01000003.1"/>
</dbReference>
<reference evidence="1 2" key="1">
    <citation type="submission" date="2017-11" db="EMBL/GenBank/DDBJ databases">
        <title>Bacillus camelliae sp. nov., isolated from pu'er tea.</title>
        <authorList>
            <person name="Niu L."/>
        </authorList>
    </citation>
    <scope>NUCLEOTIDE SEQUENCE [LARGE SCALE GENOMIC DNA]</scope>
    <source>
        <strain evidence="1 2">7578-1</strain>
    </source>
</reference>
<organism evidence="1 2">
    <name type="scientific">Heyndrickxia camelliae</name>
    <dbReference type="NCBI Taxonomy" id="1707093"/>
    <lineage>
        <taxon>Bacteria</taxon>
        <taxon>Bacillati</taxon>
        <taxon>Bacillota</taxon>
        <taxon>Bacilli</taxon>
        <taxon>Bacillales</taxon>
        <taxon>Bacillaceae</taxon>
        <taxon>Heyndrickxia</taxon>
    </lineage>
</organism>
<comment type="caution">
    <text evidence="1">The sequence shown here is derived from an EMBL/GenBank/DDBJ whole genome shotgun (WGS) entry which is preliminary data.</text>
</comment>
<sequence>MEIYLYLDTSNRVTGWGTTKGKDADVSIDVPLSHEVLSNPFVFKYENGQLVKDTDYQEQLLQEYQNAPTMEQKLTLLQQAVADLILGGQENG</sequence>